<dbReference type="Pfam" id="PF17356">
    <property type="entry name" value="PBSX_XtrA"/>
    <property type="match status" value="1"/>
</dbReference>
<gene>
    <name evidence="1" type="ORF">ACFO3P_05780</name>
</gene>
<proteinExistence type="predicted"/>
<reference evidence="2" key="1">
    <citation type="journal article" date="2019" name="Int. J. Syst. Evol. Microbiol.">
        <title>The Global Catalogue of Microorganisms (GCM) 10K type strain sequencing project: providing services to taxonomists for standard genome sequencing and annotation.</title>
        <authorList>
            <consortium name="The Broad Institute Genomics Platform"/>
            <consortium name="The Broad Institute Genome Sequencing Center for Infectious Disease"/>
            <person name="Wu L."/>
            <person name="Ma J."/>
        </authorList>
    </citation>
    <scope>NUCLEOTIDE SEQUENCE [LARGE SCALE GENOMIC DNA]</scope>
    <source>
        <strain evidence="2">CCUG 37257</strain>
    </source>
</reference>
<name>A0ABV9JVM7_9BACI</name>
<protein>
    <submittedName>
        <fullName evidence="1">XtrA/YqaO family protein</fullName>
    </submittedName>
</protein>
<accession>A0ABV9JVM7</accession>
<dbReference type="Proteomes" id="UP001595988">
    <property type="component" value="Unassembled WGS sequence"/>
</dbReference>
<dbReference type="RefSeq" id="WP_379542256.1">
    <property type="nucleotide sequence ID" value="NZ_JBHSFT010000008.1"/>
</dbReference>
<evidence type="ECO:0000313" key="1">
    <source>
        <dbReference type="EMBL" id="MFC4661724.1"/>
    </source>
</evidence>
<evidence type="ECO:0000313" key="2">
    <source>
        <dbReference type="Proteomes" id="UP001595988"/>
    </source>
</evidence>
<dbReference type="InterPro" id="IPR035530">
    <property type="entry name" value="PBSX_XtrA"/>
</dbReference>
<organism evidence="1 2">
    <name type="scientific">Oceanobacillus aidingensis</name>
    <dbReference type="NCBI Taxonomy" id="645964"/>
    <lineage>
        <taxon>Bacteria</taxon>
        <taxon>Bacillati</taxon>
        <taxon>Bacillota</taxon>
        <taxon>Bacilli</taxon>
        <taxon>Bacillales</taxon>
        <taxon>Bacillaceae</taxon>
        <taxon>Oceanobacillus</taxon>
    </lineage>
</organism>
<comment type="caution">
    <text evidence="1">The sequence shown here is derived from an EMBL/GenBank/DDBJ whole genome shotgun (WGS) entry which is preliminary data.</text>
</comment>
<sequence>MSQNIDISSTNRLEVDIMEIPTNCVIVVSGGKAKIRELPLHGEYKIITHQGKIKRMRKEEGEVF</sequence>
<keyword evidence="2" id="KW-1185">Reference proteome</keyword>
<dbReference type="EMBL" id="JBHSFT010000008">
    <property type="protein sequence ID" value="MFC4661724.1"/>
    <property type="molecule type" value="Genomic_DNA"/>
</dbReference>